<feature type="region of interest" description="Disordered" evidence="1">
    <location>
        <begin position="1"/>
        <end position="51"/>
    </location>
</feature>
<protein>
    <submittedName>
        <fullName evidence="2">Uncharacterized protein</fullName>
    </submittedName>
</protein>
<feature type="region of interest" description="Disordered" evidence="1">
    <location>
        <begin position="127"/>
        <end position="146"/>
    </location>
</feature>
<evidence type="ECO:0000256" key="1">
    <source>
        <dbReference type="SAM" id="MobiDB-lite"/>
    </source>
</evidence>
<name>A0A6A4SET9_SCOMX</name>
<feature type="compositionally biased region" description="Low complexity" evidence="1">
    <location>
        <begin position="131"/>
        <end position="142"/>
    </location>
</feature>
<proteinExistence type="predicted"/>
<accession>A0A6A4SET9</accession>
<dbReference type="Proteomes" id="UP000438429">
    <property type="component" value="Unassembled WGS sequence"/>
</dbReference>
<feature type="compositionally biased region" description="Basic and acidic residues" evidence="1">
    <location>
        <begin position="1"/>
        <end position="15"/>
    </location>
</feature>
<dbReference type="EMBL" id="VEVO01000015">
    <property type="protein sequence ID" value="KAF0030748.1"/>
    <property type="molecule type" value="Genomic_DNA"/>
</dbReference>
<organism evidence="2 3">
    <name type="scientific">Scophthalmus maximus</name>
    <name type="common">Turbot</name>
    <name type="synonym">Psetta maxima</name>
    <dbReference type="NCBI Taxonomy" id="52904"/>
    <lineage>
        <taxon>Eukaryota</taxon>
        <taxon>Metazoa</taxon>
        <taxon>Chordata</taxon>
        <taxon>Craniata</taxon>
        <taxon>Vertebrata</taxon>
        <taxon>Euteleostomi</taxon>
        <taxon>Actinopterygii</taxon>
        <taxon>Neopterygii</taxon>
        <taxon>Teleostei</taxon>
        <taxon>Neoteleostei</taxon>
        <taxon>Acanthomorphata</taxon>
        <taxon>Carangaria</taxon>
        <taxon>Pleuronectiformes</taxon>
        <taxon>Pleuronectoidei</taxon>
        <taxon>Scophthalmidae</taxon>
        <taxon>Scophthalmus</taxon>
    </lineage>
</organism>
<reference evidence="2 3" key="1">
    <citation type="submission" date="2019-06" db="EMBL/GenBank/DDBJ databases">
        <title>Draft genomes of female and male turbot (Scophthalmus maximus).</title>
        <authorList>
            <person name="Xu H."/>
            <person name="Xu X.-W."/>
            <person name="Shao C."/>
            <person name="Chen S."/>
        </authorList>
    </citation>
    <scope>NUCLEOTIDE SEQUENCE [LARGE SCALE GENOMIC DNA]</scope>
    <source>
        <strain evidence="2">Ysfricsl-2016a</strain>
        <tissue evidence="2">Blood</tissue>
    </source>
</reference>
<evidence type="ECO:0000313" key="2">
    <source>
        <dbReference type="EMBL" id="KAF0030748.1"/>
    </source>
</evidence>
<evidence type="ECO:0000313" key="3">
    <source>
        <dbReference type="Proteomes" id="UP000438429"/>
    </source>
</evidence>
<dbReference type="AlphaFoldDB" id="A0A6A4SET9"/>
<comment type="caution">
    <text evidence="2">The sequence shown here is derived from an EMBL/GenBank/DDBJ whole genome shotgun (WGS) entry which is preliminary data.</text>
</comment>
<gene>
    <name evidence="2" type="ORF">F2P81_017479</name>
</gene>
<sequence length="160" mass="18021">MLDAKAEKEEAEWSRYRKSRASKQEVVRSSQNRKRKYDANSDAGQEDRPPTVSAFVRFDTTVERRSHAFPVCGQIQSVMWSLLEYIDSTPMIFRHTSAESGLVPFGLSPERCVALLCEGGDSTMNYGRLTSSSSSSSSSSPSIRVHRSRVINQRSLIQRL</sequence>